<dbReference type="GO" id="GO:0005975">
    <property type="term" value="P:carbohydrate metabolic process"/>
    <property type="evidence" value="ECO:0007669"/>
    <property type="project" value="InterPro"/>
</dbReference>
<dbReference type="OrthoDB" id="1293114at2759"/>
<comment type="similarity">
    <text evidence="1 4">Belongs to the glycosyl hydrolase 17 family.</text>
</comment>
<protein>
    <submittedName>
        <fullName evidence="7">Glucan endo-1,3-beta-glucosidase 13</fullName>
    </submittedName>
</protein>
<evidence type="ECO:0000256" key="1">
    <source>
        <dbReference type="ARBA" id="ARBA00008773"/>
    </source>
</evidence>
<evidence type="ECO:0000256" key="4">
    <source>
        <dbReference type="RuleBase" id="RU004335"/>
    </source>
</evidence>
<dbReference type="AlphaFoldDB" id="A0A9R0KDH7"/>
<feature type="signal peptide" evidence="5">
    <location>
        <begin position="1"/>
        <end position="27"/>
    </location>
</feature>
<evidence type="ECO:0000313" key="6">
    <source>
        <dbReference type="Proteomes" id="UP000813463"/>
    </source>
</evidence>
<dbReference type="PANTHER" id="PTHR32227">
    <property type="entry name" value="GLUCAN ENDO-1,3-BETA-GLUCOSIDASE BG1-RELATED-RELATED"/>
    <property type="match status" value="1"/>
</dbReference>
<keyword evidence="6" id="KW-1185">Reference proteome</keyword>
<keyword evidence="2" id="KW-0378">Hydrolase</keyword>
<sequence length="382" mass="41961">MASITQDFSLLFLVLLIIFTSISSTTSTPILGVTIHHHPQSTTPEHIAAAITRRKIAAVRLIDPDPNLIRAFSYSSVSLLLSIPNTLVSSLASNRSNAAVWLYTHVVPFYPRANISVISVGSDVLSSSSDLADDILPAIRNVHVALHELGIRKISVSTTFSLIPLLTSAFPPSSAEFEEPVNDVVVRPLLEFLDEANSSFLVNIHPYDLYRLNYEIVLGFALFQESPYNFMDDSTTGVRYQNLFDTMIDAVLSAMAVAGHENIPLIITETGWPSSPGTNEENNANQVFAEMYLKGLTKHLKSGVGTPLKKDGVSEVYIYEMFDRERGQGNSSGLTRQWGIFYPNLTSKYELDLSGSSRISESKGLLTILSVCLMMAVLDLLV</sequence>
<dbReference type="GeneID" id="110805663"/>
<dbReference type="InterPro" id="IPR044965">
    <property type="entry name" value="Glyco_hydro_17_plant"/>
</dbReference>
<dbReference type="GO" id="GO:0004553">
    <property type="term" value="F:hydrolase activity, hydrolyzing O-glycosyl compounds"/>
    <property type="evidence" value="ECO:0007669"/>
    <property type="project" value="InterPro"/>
</dbReference>
<dbReference type="RefSeq" id="XP_021866978.1">
    <property type="nucleotide sequence ID" value="XM_022011286.2"/>
</dbReference>
<dbReference type="Pfam" id="PF00332">
    <property type="entry name" value="Glyco_hydro_17"/>
    <property type="match status" value="1"/>
</dbReference>
<name>A0A9R0KDH7_SPIOL</name>
<feature type="chain" id="PRO_5040413521" evidence="5">
    <location>
        <begin position="28"/>
        <end position="382"/>
    </location>
</feature>
<accession>A0A9R0KDH7</accession>
<dbReference type="Proteomes" id="UP000813463">
    <property type="component" value="Chromosome 1"/>
</dbReference>
<dbReference type="InterPro" id="IPR017853">
    <property type="entry name" value="GH"/>
</dbReference>
<organism evidence="6 7">
    <name type="scientific">Spinacia oleracea</name>
    <name type="common">Spinach</name>
    <dbReference type="NCBI Taxonomy" id="3562"/>
    <lineage>
        <taxon>Eukaryota</taxon>
        <taxon>Viridiplantae</taxon>
        <taxon>Streptophyta</taxon>
        <taxon>Embryophyta</taxon>
        <taxon>Tracheophyta</taxon>
        <taxon>Spermatophyta</taxon>
        <taxon>Magnoliopsida</taxon>
        <taxon>eudicotyledons</taxon>
        <taxon>Gunneridae</taxon>
        <taxon>Pentapetalae</taxon>
        <taxon>Caryophyllales</taxon>
        <taxon>Chenopodiaceae</taxon>
        <taxon>Chenopodioideae</taxon>
        <taxon>Anserineae</taxon>
        <taxon>Spinacia</taxon>
    </lineage>
</organism>
<evidence type="ECO:0000256" key="3">
    <source>
        <dbReference type="ARBA" id="ARBA00023295"/>
    </source>
</evidence>
<proteinExistence type="inferred from homology"/>
<dbReference type="Gene3D" id="3.20.20.80">
    <property type="entry name" value="Glycosidases"/>
    <property type="match status" value="1"/>
</dbReference>
<gene>
    <name evidence="7" type="primary">LOC110805663</name>
</gene>
<evidence type="ECO:0000256" key="5">
    <source>
        <dbReference type="SAM" id="SignalP"/>
    </source>
</evidence>
<dbReference type="KEGG" id="soe:110805663"/>
<keyword evidence="3" id="KW-0326">Glycosidase</keyword>
<dbReference type="SUPFAM" id="SSF51445">
    <property type="entry name" value="(Trans)glycosidases"/>
    <property type="match status" value="1"/>
</dbReference>
<dbReference type="InterPro" id="IPR000490">
    <property type="entry name" value="Glyco_hydro_17"/>
</dbReference>
<evidence type="ECO:0000313" key="7">
    <source>
        <dbReference type="RefSeq" id="XP_021866978.1"/>
    </source>
</evidence>
<reference evidence="6" key="1">
    <citation type="journal article" date="2021" name="Nat. Commun.">
        <title>Genomic analyses provide insights into spinach domestication and the genetic basis of agronomic traits.</title>
        <authorList>
            <person name="Cai X."/>
            <person name="Sun X."/>
            <person name="Xu C."/>
            <person name="Sun H."/>
            <person name="Wang X."/>
            <person name="Ge C."/>
            <person name="Zhang Z."/>
            <person name="Wang Q."/>
            <person name="Fei Z."/>
            <person name="Jiao C."/>
            <person name="Wang Q."/>
        </authorList>
    </citation>
    <scope>NUCLEOTIDE SEQUENCE [LARGE SCALE GENOMIC DNA]</scope>
    <source>
        <strain evidence="6">cv. Varoflay</strain>
    </source>
</reference>
<evidence type="ECO:0000256" key="2">
    <source>
        <dbReference type="ARBA" id="ARBA00022801"/>
    </source>
</evidence>
<keyword evidence="5" id="KW-0732">Signal</keyword>
<reference evidence="7" key="2">
    <citation type="submission" date="2025-08" db="UniProtKB">
        <authorList>
            <consortium name="RefSeq"/>
        </authorList>
    </citation>
    <scope>IDENTIFICATION</scope>
    <source>
        <tissue evidence="7">Leaf</tissue>
    </source>
</reference>